<proteinExistence type="predicted"/>
<evidence type="ECO:0000256" key="1">
    <source>
        <dbReference type="SAM" id="MobiDB-lite"/>
    </source>
</evidence>
<evidence type="ECO:0000313" key="3">
    <source>
        <dbReference type="Proteomes" id="UP000886595"/>
    </source>
</evidence>
<dbReference type="AlphaFoldDB" id="A0A8X7PQX6"/>
<reference evidence="2 3" key="1">
    <citation type="submission" date="2020-02" db="EMBL/GenBank/DDBJ databases">
        <authorList>
            <person name="Ma Q."/>
            <person name="Huang Y."/>
            <person name="Song X."/>
            <person name="Pei D."/>
        </authorList>
    </citation>
    <scope>NUCLEOTIDE SEQUENCE [LARGE SCALE GENOMIC DNA]</scope>
    <source>
        <strain evidence="2">Sxm20200214</strain>
        <tissue evidence="2">Leaf</tissue>
    </source>
</reference>
<keyword evidence="3" id="KW-1185">Reference proteome</keyword>
<comment type="caution">
    <text evidence="2">The sequence shown here is derived from an EMBL/GenBank/DDBJ whole genome shotgun (WGS) entry which is preliminary data.</text>
</comment>
<accession>A0A8X7PQX6</accession>
<gene>
    <name evidence="2" type="ORF">Bca52824_074934</name>
</gene>
<dbReference type="EMBL" id="JAAMPC010000015">
    <property type="protein sequence ID" value="KAG2255640.1"/>
    <property type="molecule type" value="Genomic_DNA"/>
</dbReference>
<dbReference type="Proteomes" id="UP000886595">
    <property type="component" value="Unassembled WGS sequence"/>
</dbReference>
<organism evidence="2 3">
    <name type="scientific">Brassica carinata</name>
    <name type="common">Ethiopian mustard</name>
    <name type="synonym">Abyssinian cabbage</name>
    <dbReference type="NCBI Taxonomy" id="52824"/>
    <lineage>
        <taxon>Eukaryota</taxon>
        <taxon>Viridiplantae</taxon>
        <taxon>Streptophyta</taxon>
        <taxon>Embryophyta</taxon>
        <taxon>Tracheophyta</taxon>
        <taxon>Spermatophyta</taxon>
        <taxon>Magnoliopsida</taxon>
        <taxon>eudicotyledons</taxon>
        <taxon>Gunneridae</taxon>
        <taxon>Pentapetalae</taxon>
        <taxon>rosids</taxon>
        <taxon>malvids</taxon>
        <taxon>Brassicales</taxon>
        <taxon>Brassicaceae</taxon>
        <taxon>Brassiceae</taxon>
        <taxon>Brassica</taxon>
    </lineage>
</organism>
<protein>
    <submittedName>
        <fullName evidence="2">Uncharacterized protein</fullName>
    </submittedName>
</protein>
<evidence type="ECO:0000313" key="2">
    <source>
        <dbReference type="EMBL" id="KAG2255640.1"/>
    </source>
</evidence>
<feature type="region of interest" description="Disordered" evidence="1">
    <location>
        <begin position="185"/>
        <end position="236"/>
    </location>
</feature>
<sequence>MADNSNEDRISTVKATSDLVHAFVIGKEQVKFTAESPAFSSEGDEEVNVDLIDETGSLEQRFADQQRNMSFTRVQFILGEVLKGQQKMSANFDVRLNFMYSNLDEKFEGFSAHLKKLDSQVVHYARLVRREEGFFPGRTNTNPRHPVNVITLRSGRQRTPHLRKEMEELDRAEVLEDVQPDLYEKEAESRIDESIDRQQLESVDRHSVHPDPQPFKSFKPACQRHIDPTLPSLPPK</sequence>
<feature type="compositionally biased region" description="Basic and acidic residues" evidence="1">
    <location>
        <begin position="185"/>
        <end position="209"/>
    </location>
</feature>
<name>A0A8X7PQX6_BRACI</name>